<protein>
    <submittedName>
        <fullName evidence="1">Uncharacterized protein</fullName>
    </submittedName>
</protein>
<dbReference type="RefSeq" id="XP_041288887.1">
    <property type="nucleotide sequence ID" value="XM_041429374.1"/>
</dbReference>
<comment type="caution">
    <text evidence="1">The sequence shown here is derived from an EMBL/GenBank/DDBJ whole genome shotgun (WGS) entry which is preliminary data.</text>
</comment>
<organism evidence="1 2">
    <name type="scientific">Suillus discolor</name>
    <dbReference type="NCBI Taxonomy" id="1912936"/>
    <lineage>
        <taxon>Eukaryota</taxon>
        <taxon>Fungi</taxon>
        <taxon>Dikarya</taxon>
        <taxon>Basidiomycota</taxon>
        <taxon>Agaricomycotina</taxon>
        <taxon>Agaricomycetes</taxon>
        <taxon>Agaricomycetidae</taxon>
        <taxon>Boletales</taxon>
        <taxon>Suillineae</taxon>
        <taxon>Suillaceae</taxon>
        <taxon>Suillus</taxon>
    </lineage>
</organism>
<sequence>MSYLHFTVIVQQRTETPSLSSRFHAPTFIALVTKTSQHRSSVMLNGLLMRVIGTGSKQKTALLQTLLGHLRINPSPPLPGGLFPFLSDSPRDPHNCVSFAHRPRAAGAAFYDYTSRYGAVREEDRITLRESTFGEHDFLNIQPKGGKVKTSVEIAQGEVNKGIFEDLTVFPPCWIYL</sequence>
<accession>A0A9P7EZA5</accession>
<gene>
    <name evidence="1" type="ORF">F5147DRAFT_358986</name>
</gene>
<dbReference type="AlphaFoldDB" id="A0A9P7EZA5"/>
<evidence type="ECO:0000313" key="1">
    <source>
        <dbReference type="EMBL" id="KAG2098419.1"/>
    </source>
</evidence>
<evidence type="ECO:0000313" key="2">
    <source>
        <dbReference type="Proteomes" id="UP000823399"/>
    </source>
</evidence>
<keyword evidence="2" id="KW-1185">Reference proteome</keyword>
<dbReference type="OrthoDB" id="2632957at2759"/>
<name>A0A9P7EZA5_9AGAM</name>
<proteinExistence type="predicted"/>
<reference evidence="1" key="1">
    <citation type="journal article" date="2020" name="New Phytol.">
        <title>Comparative genomics reveals dynamic genome evolution in host specialist ectomycorrhizal fungi.</title>
        <authorList>
            <person name="Lofgren L.A."/>
            <person name="Nguyen N.H."/>
            <person name="Vilgalys R."/>
            <person name="Ruytinx J."/>
            <person name="Liao H.L."/>
            <person name="Branco S."/>
            <person name="Kuo A."/>
            <person name="LaButti K."/>
            <person name="Lipzen A."/>
            <person name="Andreopoulos W."/>
            <person name="Pangilinan J."/>
            <person name="Riley R."/>
            <person name="Hundley H."/>
            <person name="Na H."/>
            <person name="Barry K."/>
            <person name="Grigoriev I.V."/>
            <person name="Stajich J.E."/>
            <person name="Kennedy P.G."/>
        </authorList>
    </citation>
    <scope>NUCLEOTIDE SEQUENCE</scope>
    <source>
        <strain evidence="1">FC423</strain>
    </source>
</reference>
<dbReference type="Proteomes" id="UP000823399">
    <property type="component" value="Unassembled WGS sequence"/>
</dbReference>
<dbReference type="GeneID" id="64691633"/>
<dbReference type="EMBL" id="JABBWM010000061">
    <property type="protein sequence ID" value="KAG2098419.1"/>
    <property type="molecule type" value="Genomic_DNA"/>
</dbReference>